<dbReference type="InterPro" id="IPR029055">
    <property type="entry name" value="Ntn_hydrolases_N"/>
</dbReference>
<accession>A0AA41V3E9</accession>
<name>A0AA41V3E9_PAPNU</name>
<dbReference type="CDD" id="cd01901">
    <property type="entry name" value="Ntn_hydrolase"/>
    <property type="match status" value="1"/>
</dbReference>
<dbReference type="Proteomes" id="UP001177140">
    <property type="component" value="Unassembled WGS sequence"/>
</dbReference>
<comment type="caution">
    <text evidence="1">The sequence shown here is derived from an EMBL/GenBank/DDBJ whole genome shotgun (WGS) entry which is preliminary data.</text>
</comment>
<dbReference type="SUPFAM" id="SSF56235">
    <property type="entry name" value="N-terminal nucleophile aminohydrolases (Ntn hydrolases)"/>
    <property type="match status" value="1"/>
</dbReference>
<dbReference type="Pfam" id="PF00227">
    <property type="entry name" value="Proteasome"/>
    <property type="match status" value="1"/>
</dbReference>
<dbReference type="InterPro" id="IPR001353">
    <property type="entry name" value="Proteasome_sua/b"/>
</dbReference>
<protein>
    <submittedName>
        <fullName evidence="1">Uncharacterized protein</fullName>
    </submittedName>
</protein>
<dbReference type="AlphaFoldDB" id="A0AA41V3E9"/>
<sequence>MESLKLEDLLNLHSYSTTYNKMYEISYGIITAMAGHLDTAEAWLNTVHAEYRRSINRTHIIETVEQVAQYTHENLGIAHPIMAGTVKYIVAGYDNGIANLWETDINRNVQPEDGIAVIGSSQASVREFIKDNGYDFYMGKVRAAELARRAICDAGLTDIATGGDSIKVFLIKDGGVEIISKDTFADLKLQFNPDYPMEELMVESEFLC</sequence>
<proteinExistence type="predicted"/>
<organism evidence="1 2">
    <name type="scientific">Papaver nudicaule</name>
    <name type="common">Iceland poppy</name>
    <dbReference type="NCBI Taxonomy" id="74823"/>
    <lineage>
        <taxon>Eukaryota</taxon>
        <taxon>Viridiplantae</taxon>
        <taxon>Streptophyta</taxon>
        <taxon>Embryophyta</taxon>
        <taxon>Tracheophyta</taxon>
        <taxon>Spermatophyta</taxon>
        <taxon>Magnoliopsida</taxon>
        <taxon>Ranunculales</taxon>
        <taxon>Papaveraceae</taxon>
        <taxon>Papaveroideae</taxon>
        <taxon>Papaver</taxon>
    </lineage>
</organism>
<dbReference type="GO" id="GO:0051603">
    <property type="term" value="P:proteolysis involved in protein catabolic process"/>
    <property type="evidence" value="ECO:0007669"/>
    <property type="project" value="InterPro"/>
</dbReference>
<keyword evidence="2" id="KW-1185">Reference proteome</keyword>
<evidence type="ECO:0000313" key="2">
    <source>
        <dbReference type="Proteomes" id="UP001177140"/>
    </source>
</evidence>
<dbReference type="EMBL" id="JAJJMA010021681">
    <property type="protein sequence ID" value="MCL7023388.1"/>
    <property type="molecule type" value="Genomic_DNA"/>
</dbReference>
<evidence type="ECO:0000313" key="1">
    <source>
        <dbReference type="EMBL" id="MCL7023388.1"/>
    </source>
</evidence>
<dbReference type="GO" id="GO:0005839">
    <property type="term" value="C:proteasome core complex"/>
    <property type="evidence" value="ECO:0007669"/>
    <property type="project" value="InterPro"/>
</dbReference>
<reference evidence="1" key="1">
    <citation type="submission" date="2022-03" db="EMBL/GenBank/DDBJ databases">
        <title>A functionally conserved STORR gene fusion in Papaver species that diverged 16.8 million years ago.</title>
        <authorList>
            <person name="Catania T."/>
        </authorList>
    </citation>
    <scope>NUCLEOTIDE SEQUENCE</scope>
    <source>
        <strain evidence="1">S-191538</strain>
    </source>
</reference>
<dbReference type="Gene3D" id="3.60.20.10">
    <property type="entry name" value="Glutamine Phosphoribosylpyrophosphate, subunit 1, domain 1"/>
    <property type="match status" value="1"/>
</dbReference>
<gene>
    <name evidence="1" type="ORF">MKW94_029461</name>
</gene>